<gene>
    <name evidence="1" type="ORF">EVA_10474</name>
</gene>
<name>J9G3K7_9ZZZZ</name>
<reference evidence="1" key="1">
    <citation type="journal article" date="2012" name="PLoS ONE">
        <title>Gene sets for utilization of primary and secondary nutrition supplies in the distal gut of endangered iberian lynx.</title>
        <authorList>
            <person name="Alcaide M."/>
            <person name="Messina E."/>
            <person name="Richter M."/>
            <person name="Bargiela R."/>
            <person name="Peplies J."/>
            <person name="Huws S.A."/>
            <person name="Newbold C.J."/>
            <person name="Golyshin P.N."/>
            <person name="Simon M.A."/>
            <person name="Lopez G."/>
            <person name="Yakimov M.M."/>
            <person name="Ferrer M."/>
        </authorList>
    </citation>
    <scope>NUCLEOTIDE SEQUENCE</scope>
</reference>
<accession>J9G3K7</accession>
<dbReference type="AlphaFoldDB" id="J9G3K7"/>
<organism evidence="1">
    <name type="scientific">gut metagenome</name>
    <dbReference type="NCBI Taxonomy" id="749906"/>
    <lineage>
        <taxon>unclassified sequences</taxon>
        <taxon>metagenomes</taxon>
        <taxon>organismal metagenomes</taxon>
    </lineage>
</organism>
<comment type="caution">
    <text evidence="1">The sequence shown here is derived from an EMBL/GenBank/DDBJ whole genome shotgun (WGS) entry which is preliminary data.</text>
</comment>
<sequence>MDKRVKFPKQFPKQKIRFICEDSKYFRKKGLPVRAVSSEEASGAVQEGFLKVYSGHCSC</sequence>
<protein>
    <submittedName>
        <fullName evidence="1">Uncharacterized protein</fullName>
    </submittedName>
</protein>
<evidence type="ECO:0000313" key="1">
    <source>
        <dbReference type="EMBL" id="EJX01429.1"/>
    </source>
</evidence>
<dbReference type="EMBL" id="AMCI01002964">
    <property type="protein sequence ID" value="EJX01429.1"/>
    <property type="molecule type" value="Genomic_DNA"/>
</dbReference>
<proteinExistence type="predicted"/>